<name>A0A967B9A0_9PROT</name>
<keyword evidence="2" id="KW-1185">Reference proteome</keyword>
<evidence type="ECO:0000313" key="1">
    <source>
        <dbReference type="EMBL" id="NHO55258.1"/>
    </source>
</evidence>
<dbReference type="Proteomes" id="UP000597459">
    <property type="component" value="Unassembled WGS sequence"/>
</dbReference>
<dbReference type="EMBL" id="WOTH01000058">
    <property type="protein sequence ID" value="NHO55258.1"/>
    <property type="molecule type" value="Genomic_DNA"/>
</dbReference>
<dbReference type="InterPro" id="IPR009363">
    <property type="entry name" value="Phage_Mu_Gp16"/>
</dbReference>
<dbReference type="Pfam" id="PF06252">
    <property type="entry name" value="GemA"/>
    <property type="match status" value="1"/>
</dbReference>
<evidence type="ECO:0000313" key="2">
    <source>
        <dbReference type="Proteomes" id="UP000597459"/>
    </source>
</evidence>
<sequence length="145" mass="16016">MARPVTRLESTTMRRSLIAKIHVARKDLRLEDADYRALLSRVTGRASSADCTTAQLDAILAEMKRLGFRPRPARRSPARPLVRKLYAIWNDMGAVLTAAGSRESLRAFVARQTGVDAPEFLDDAQAVQVIEALKAWSQRIGGGAR</sequence>
<protein>
    <submittedName>
        <fullName evidence="1">DUF1018 domain-containing protein</fullName>
    </submittedName>
</protein>
<comment type="caution">
    <text evidence="1">The sequence shown here is derived from an EMBL/GenBank/DDBJ whole genome shotgun (WGS) entry which is preliminary data.</text>
</comment>
<reference evidence="1" key="1">
    <citation type="submission" date="2019-11" db="EMBL/GenBank/DDBJ databases">
        <title>Description of new Acetobacter species.</title>
        <authorList>
            <person name="Cleenwerck I."/>
            <person name="Sombolestani A.S."/>
        </authorList>
    </citation>
    <scope>NUCLEOTIDE SEQUENCE</scope>
    <source>
        <strain evidence="1">LMG 1626</strain>
    </source>
</reference>
<dbReference type="AlphaFoldDB" id="A0A967B9A0"/>
<accession>A0A967B9A0</accession>
<proteinExistence type="predicted"/>
<organism evidence="1 2">
    <name type="scientific">Acetobacter estunensis</name>
    <dbReference type="NCBI Taxonomy" id="104097"/>
    <lineage>
        <taxon>Bacteria</taxon>
        <taxon>Pseudomonadati</taxon>
        <taxon>Pseudomonadota</taxon>
        <taxon>Alphaproteobacteria</taxon>
        <taxon>Acetobacterales</taxon>
        <taxon>Acetobacteraceae</taxon>
        <taxon>Acetobacter</taxon>
    </lineage>
</organism>
<gene>
    <name evidence="1" type="ORF">GOB87_15155</name>
</gene>